<dbReference type="PANTHER" id="PTHR47032:SF1">
    <property type="entry name" value="UDP-D-XYLOSE:L-FUCOSE ALPHA-1,3-D-XYLOSYLTRANSFERASE-RELATED"/>
    <property type="match status" value="1"/>
</dbReference>
<feature type="domain" description="Nucleotide-diphospho-sugar transferase" evidence="1">
    <location>
        <begin position="91"/>
        <end position="323"/>
    </location>
</feature>
<evidence type="ECO:0000313" key="3">
    <source>
        <dbReference type="Proteomes" id="UP001515480"/>
    </source>
</evidence>
<name>A0AB34ISF3_PRYPA</name>
<comment type="caution">
    <text evidence="2">The sequence shown here is derived from an EMBL/GenBank/DDBJ whole genome shotgun (WGS) entry which is preliminary data.</text>
</comment>
<accession>A0AB34ISF3</accession>
<dbReference type="EMBL" id="JBGBPQ010000020">
    <property type="protein sequence ID" value="KAL1504223.1"/>
    <property type="molecule type" value="Genomic_DNA"/>
</dbReference>
<evidence type="ECO:0000259" key="1">
    <source>
        <dbReference type="Pfam" id="PF03407"/>
    </source>
</evidence>
<dbReference type="GO" id="GO:0005794">
    <property type="term" value="C:Golgi apparatus"/>
    <property type="evidence" value="ECO:0007669"/>
    <property type="project" value="TreeGrafter"/>
</dbReference>
<dbReference type="Proteomes" id="UP001515480">
    <property type="component" value="Unassembled WGS sequence"/>
</dbReference>
<dbReference type="PANTHER" id="PTHR47032">
    <property type="entry name" value="UDP-D-XYLOSE:L-FUCOSE ALPHA-1,3-D-XYLOSYLTRANSFERASE-RELATED"/>
    <property type="match status" value="1"/>
</dbReference>
<sequence>MSCRTAACCARHPRACEPPPRRSSEVRAPPNGVFTLTSLGSTVPSSAASDPVARRVLRKLAIGGQLAVSHTNGANLPFARNWYAHLQRARVRNFALIATDEEAFAALSRELPSRVVRCPHTIAAHRGRAQPLRYRSSGWTRLMFAVPKMVRWVLRMDVDVLWMDTDVVTLSDPFPVLSTLLEGKSREELSLLASVDGRVPDENVGECRVSYSKELRWGGSAGGWKLCGGLFFIRHSTASRDFLRMWEQRLQEPHAGAKNQPHYNEALRSSKLPFRLLPCELFPNGYRYASAAWRSKFARINGSQPVLVHNNWIKGHEAKLSRFRMWGMWVDPALNATQTGSETQQGLRR</sequence>
<evidence type="ECO:0000313" key="2">
    <source>
        <dbReference type="EMBL" id="KAL1504223.1"/>
    </source>
</evidence>
<organism evidence="2 3">
    <name type="scientific">Prymnesium parvum</name>
    <name type="common">Toxic golden alga</name>
    <dbReference type="NCBI Taxonomy" id="97485"/>
    <lineage>
        <taxon>Eukaryota</taxon>
        <taxon>Haptista</taxon>
        <taxon>Haptophyta</taxon>
        <taxon>Prymnesiophyceae</taxon>
        <taxon>Prymnesiales</taxon>
        <taxon>Prymnesiaceae</taxon>
        <taxon>Prymnesium</taxon>
    </lineage>
</organism>
<proteinExistence type="predicted"/>
<gene>
    <name evidence="2" type="ORF">AB1Y20_010632</name>
</gene>
<reference evidence="2 3" key="1">
    <citation type="journal article" date="2024" name="Science">
        <title>Giant polyketide synthase enzymes in the biosynthesis of giant marine polyether toxins.</title>
        <authorList>
            <person name="Fallon T.R."/>
            <person name="Shende V.V."/>
            <person name="Wierzbicki I.H."/>
            <person name="Pendleton A.L."/>
            <person name="Watervoot N.F."/>
            <person name="Auber R.P."/>
            <person name="Gonzalez D.J."/>
            <person name="Wisecaver J.H."/>
            <person name="Moore B.S."/>
        </authorList>
    </citation>
    <scope>NUCLEOTIDE SEQUENCE [LARGE SCALE GENOMIC DNA]</scope>
    <source>
        <strain evidence="2 3">12B1</strain>
    </source>
</reference>
<dbReference type="InterPro" id="IPR052636">
    <property type="entry name" value="UDP-D-xylose:L-fucose_XylT"/>
</dbReference>
<keyword evidence="3" id="KW-1185">Reference proteome</keyword>
<protein>
    <recommendedName>
        <fullName evidence="1">Nucleotide-diphospho-sugar transferase domain-containing protein</fullName>
    </recommendedName>
</protein>
<dbReference type="AlphaFoldDB" id="A0AB34ISF3"/>
<dbReference type="GO" id="GO:0016757">
    <property type="term" value="F:glycosyltransferase activity"/>
    <property type="evidence" value="ECO:0007669"/>
    <property type="project" value="TreeGrafter"/>
</dbReference>
<dbReference type="Pfam" id="PF03407">
    <property type="entry name" value="Nucleotid_trans"/>
    <property type="match status" value="1"/>
</dbReference>
<dbReference type="InterPro" id="IPR005069">
    <property type="entry name" value="Nucl-diP-sugar_transferase"/>
</dbReference>